<keyword evidence="3" id="KW-0479">Metal-binding</keyword>
<sequence>MAYSTARAFWVTAPGKGELRDEPLPEPKDGELLVRSCFSAISRGTESLVWNGQVPESQYQRMRAPFQAGDFPAPVKYGYCNIGVVEAGPEPWPGQRIFSLYPHQERFVLPVRDAHPLPPGLAPERAVLAANTETALNACWDASPLAGERISVVGAGVVGCLTAALCAAVPGTEVELIDINPQRRRIAERLGIAFAEPTRARSGADRVVHASASESGAALALSLAADEATIVELSWYGQRAVRLPLGEDFHSRRLTLKSSQVGQLAAAQRPRWDHQRRLQKALELLAANPAWEVLIDGESQFADLPRVMASVAAGDALCHRIRYSESSCFLSTSATTS</sequence>
<organism evidence="6 7">
    <name type="scientific">Spiribacter pallidus</name>
    <dbReference type="NCBI Taxonomy" id="1987936"/>
    <lineage>
        <taxon>Bacteria</taxon>
        <taxon>Pseudomonadati</taxon>
        <taxon>Pseudomonadota</taxon>
        <taxon>Gammaproteobacteria</taxon>
        <taxon>Chromatiales</taxon>
        <taxon>Ectothiorhodospiraceae</taxon>
        <taxon>Spiribacter</taxon>
    </lineage>
</organism>
<dbReference type="RefSeq" id="WP_367958128.1">
    <property type="nucleotide sequence ID" value="NZ_JBAKFK010000001.1"/>
</dbReference>
<dbReference type="InterPro" id="IPR036291">
    <property type="entry name" value="NAD(P)-bd_dom_sf"/>
</dbReference>
<protein>
    <submittedName>
        <fullName evidence="6">Dehydrogenase</fullName>
    </submittedName>
</protein>
<evidence type="ECO:0000313" key="7">
    <source>
        <dbReference type="Proteomes" id="UP001556709"/>
    </source>
</evidence>
<evidence type="ECO:0000256" key="2">
    <source>
        <dbReference type="ARBA" id="ARBA00008072"/>
    </source>
</evidence>
<dbReference type="PANTHER" id="PTHR43350">
    <property type="entry name" value="NAD-DEPENDENT ALCOHOL DEHYDROGENASE"/>
    <property type="match status" value="1"/>
</dbReference>
<evidence type="ECO:0000256" key="1">
    <source>
        <dbReference type="ARBA" id="ARBA00001947"/>
    </source>
</evidence>
<dbReference type="Proteomes" id="UP001556709">
    <property type="component" value="Unassembled WGS sequence"/>
</dbReference>
<comment type="caution">
    <text evidence="6">The sequence shown here is derived from an EMBL/GenBank/DDBJ whole genome shotgun (WGS) entry which is preliminary data.</text>
</comment>
<comment type="similarity">
    <text evidence="2">Belongs to the zinc-containing alcohol dehydrogenase family.</text>
</comment>
<dbReference type="SUPFAM" id="SSF51735">
    <property type="entry name" value="NAD(P)-binding Rossmann-fold domains"/>
    <property type="match status" value="1"/>
</dbReference>
<dbReference type="EMBL" id="JBAKFM010000001">
    <property type="protein sequence ID" value="MEX0468369.1"/>
    <property type="molecule type" value="Genomic_DNA"/>
</dbReference>
<evidence type="ECO:0000313" key="6">
    <source>
        <dbReference type="EMBL" id="MEX0468369.1"/>
    </source>
</evidence>
<dbReference type="CDD" id="cd08255">
    <property type="entry name" value="2-desacetyl-2-hydroxyethyl_bacteriochlorophyllide_like"/>
    <property type="match status" value="1"/>
</dbReference>
<dbReference type="InterPro" id="IPR011032">
    <property type="entry name" value="GroES-like_sf"/>
</dbReference>
<evidence type="ECO:0000256" key="3">
    <source>
        <dbReference type="ARBA" id="ARBA00022723"/>
    </source>
</evidence>
<dbReference type="SUPFAM" id="SSF50129">
    <property type="entry name" value="GroES-like"/>
    <property type="match status" value="1"/>
</dbReference>
<comment type="cofactor">
    <cofactor evidence="1">
        <name>Zn(2+)</name>
        <dbReference type="ChEBI" id="CHEBI:29105"/>
    </cofactor>
</comment>
<evidence type="ECO:0000256" key="5">
    <source>
        <dbReference type="ARBA" id="ARBA00023002"/>
    </source>
</evidence>
<dbReference type="Gene3D" id="3.40.50.720">
    <property type="entry name" value="NAD(P)-binding Rossmann-like Domain"/>
    <property type="match status" value="1"/>
</dbReference>
<keyword evidence="5" id="KW-0560">Oxidoreductase</keyword>
<evidence type="ECO:0000256" key="4">
    <source>
        <dbReference type="ARBA" id="ARBA00022833"/>
    </source>
</evidence>
<keyword evidence="7" id="KW-1185">Reference proteome</keyword>
<proteinExistence type="inferred from homology"/>
<dbReference type="Gene3D" id="3.90.180.10">
    <property type="entry name" value="Medium-chain alcohol dehydrogenases, catalytic domain"/>
    <property type="match status" value="2"/>
</dbReference>
<accession>A0ABV3TCH7</accession>
<reference evidence="6 7" key="1">
    <citation type="submission" date="2024-02" db="EMBL/GenBank/DDBJ databases">
        <title>New especies of Spiribacter isolated from saline water.</title>
        <authorList>
            <person name="Leon M.J."/>
            <person name="De La Haba R."/>
            <person name="Sanchez-Porro C."/>
            <person name="Ventosa A."/>
        </authorList>
    </citation>
    <scope>NUCLEOTIDE SEQUENCE [LARGE SCALE GENOMIC DNA]</scope>
    <source>
        <strain evidence="7">ag22IC6-390</strain>
    </source>
</reference>
<dbReference type="PANTHER" id="PTHR43350:SF19">
    <property type="entry name" value="D-GULOSIDE 3-DEHYDROGENASE"/>
    <property type="match status" value="1"/>
</dbReference>
<keyword evidence="4" id="KW-0862">Zinc</keyword>
<gene>
    <name evidence="6" type="ORF">V6X73_01285</name>
</gene>
<name>A0ABV3TCH7_9GAMM</name>